<evidence type="ECO:0000313" key="2">
    <source>
        <dbReference type="EMBL" id="CAB3791759.1"/>
    </source>
</evidence>
<name>A0A6J5G487_9BURK</name>
<protein>
    <submittedName>
        <fullName evidence="2">Uncharacterized protein</fullName>
    </submittedName>
</protein>
<accession>A0A6J5G487</accession>
<keyword evidence="1" id="KW-0472">Membrane</keyword>
<proteinExistence type="predicted"/>
<reference evidence="2 3" key="1">
    <citation type="submission" date="2020-04" db="EMBL/GenBank/DDBJ databases">
        <authorList>
            <person name="De Canck E."/>
        </authorList>
    </citation>
    <scope>NUCLEOTIDE SEQUENCE [LARGE SCALE GENOMIC DNA]</scope>
    <source>
        <strain evidence="2 3">LMG 27177</strain>
    </source>
</reference>
<dbReference type="Pfam" id="PF07399">
    <property type="entry name" value="Na_H_antiport_3"/>
    <property type="match status" value="1"/>
</dbReference>
<gene>
    <name evidence="2" type="ORF">LMG27177_03084</name>
</gene>
<keyword evidence="1" id="KW-0812">Transmembrane</keyword>
<feature type="transmembrane region" description="Helical" evidence="1">
    <location>
        <begin position="21"/>
        <end position="41"/>
    </location>
</feature>
<dbReference type="EMBL" id="CADIKI010000008">
    <property type="protein sequence ID" value="CAB3791759.1"/>
    <property type="molecule type" value="Genomic_DNA"/>
</dbReference>
<sequence>MNNAAIRYLGSLMKELSHEAKYLLVAGAVTGGGLTVIANALNPAELALVRQGFSDECVGALWLPASAILPTATACVAFVLL</sequence>
<dbReference type="AlphaFoldDB" id="A0A6J5G487"/>
<feature type="transmembrane region" description="Helical" evidence="1">
    <location>
        <begin position="61"/>
        <end position="80"/>
    </location>
</feature>
<dbReference type="Proteomes" id="UP000494252">
    <property type="component" value="Unassembled WGS sequence"/>
</dbReference>
<keyword evidence="1" id="KW-1133">Transmembrane helix</keyword>
<keyword evidence="3" id="KW-1185">Reference proteome</keyword>
<evidence type="ECO:0000256" key="1">
    <source>
        <dbReference type="SAM" id="Phobius"/>
    </source>
</evidence>
<evidence type="ECO:0000313" key="3">
    <source>
        <dbReference type="Proteomes" id="UP000494252"/>
    </source>
</evidence>
<dbReference type="InterPro" id="IPR009978">
    <property type="entry name" value="Na_H_antiport_3"/>
</dbReference>
<organism evidence="2 3">
    <name type="scientific">Paraburkholderia fynbosensis</name>
    <dbReference type="NCBI Taxonomy" id="1200993"/>
    <lineage>
        <taxon>Bacteria</taxon>
        <taxon>Pseudomonadati</taxon>
        <taxon>Pseudomonadota</taxon>
        <taxon>Betaproteobacteria</taxon>
        <taxon>Burkholderiales</taxon>
        <taxon>Burkholderiaceae</taxon>
        <taxon>Paraburkholderia</taxon>
    </lineage>
</organism>